<feature type="region of interest" description="Disordered" evidence="1">
    <location>
        <begin position="1"/>
        <end position="88"/>
    </location>
</feature>
<evidence type="ECO:0000256" key="2">
    <source>
        <dbReference type="SAM" id="Phobius"/>
    </source>
</evidence>
<keyword evidence="4" id="KW-1185">Reference proteome</keyword>
<accession>S8A450</accession>
<reference evidence="3 4" key="1">
    <citation type="journal article" date="2013" name="PLoS Genet.">
        <title>Genomic mechanisms accounting for the adaptation to parasitism in nematode-trapping fungi.</title>
        <authorList>
            <person name="Meerupati T."/>
            <person name="Andersson K.M."/>
            <person name="Friman E."/>
            <person name="Kumar D."/>
            <person name="Tunlid A."/>
            <person name="Ahren D."/>
        </authorList>
    </citation>
    <scope>NUCLEOTIDE SEQUENCE [LARGE SCALE GENOMIC DNA]</scope>
    <source>
        <strain evidence="3 4">CBS 200.50</strain>
    </source>
</reference>
<reference evidence="4" key="2">
    <citation type="submission" date="2013-04" db="EMBL/GenBank/DDBJ databases">
        <title>Genomic mechanisms accounting for the adaptation to parasitism in nematode-trapping fungi.</title>
        <authorList>
            <person name="Ahren D.G."/>
        </authorList>
    </citation>
    <scope>NUCLEOTIDE SEQUENCE [LARGE SCALE GENOMIC DNA]</scope>
    <source>
        <strain evidence="4">CBS 200.50</strain>
    </source>
</reference>
<keyword evidence="2" id="KW-1133">Transmembrane helix</keyword>
<dbReference type="EMBL" id="AQGS01000632">
    <property type="protein sequence ID" value="EPS37559.1"/>
    <property type="molecule type" value="Genomic_DNA"/>
</dbReference>
<dbReference type="Proteomes" id="UP000015100">
    <property type="component" value="Unassembled WGS sequence"/>
</dbReference>
<dbReference type="OrthoDB" id="5411438at2759"/>
<dbReference type="AlphaFoldDB" id="S8A450"/>
<proteinExistence type="predicted"/>
<dbReference type="HOGENOM" id="CLU_533178_0_0_1"/>
<evidence type="ECO:0000256" key="1">
    <source>
        <dbReference type="SAM" id="MobiDB-lite"/>
    </source>
</evidence>
<evidence type="ECO:0000313" key="3">
    <source>
        <dbReference type="EMBL" id="EPS37559.1"/>
    </source>
</evidence>
<organism evidence="3 4">
    <name type="scientific">Dactylellina haptotyla (strain CBS 200.50)</name>
    <name type="common">Nematode-trapping fungus</name>
    <name type="synonym">Monacrosporium haptotylum</name>
    <dbReference type="NCBI Taxonomy" id="1284197"/>
    <lineage>
        <taxon>Eukaryota</taxon>
        <taxon>Fungi</taxon>
        <taxon>Dikarya</taxon>
        <taxon>Ascomycota</taxon>
        <taxon>Pezizomycotina</taxon>
        <taxon>Orbiliomycetes</taxon>
        <taxon>Orbiliales</taxon>
        <taxon>Orbiliaceae</taxon>
        <taxon>Dactylellina</taxon>
    </lineage>
</organism>
<feature type="compositionally biased region" description="Polar residues" evidence="1">
    <location>
        <begin position="44"/>
        <end position="56"/>
    </location>
</feature>
<sequence>MPSTDSIPVGNRAATHVRGESSYSCSSHRSSAHPEEWSIGSPALSITSIDPGSPSLQLKDRPNGSRSGNAPSSIRADDSEQREEQAADLRRKASNYLQYVESLSQAYENQLKNLSAFFKNTELYRSSNDQERYSDESLVTIIEVSRDGSRSMIGINDEAMLVDYFCELQMGDSEEPNAHVLESQVVSRVFLLDKMTTTIMGVFGAVLGVEPQFWDAHLQLRIAPTDGSAVGSGGHLVKYGSESGSKISFLNIPLLRRISSSESLNGTRDDMKERYDMQQEFCEGCSIHLDYGPSSTEPSTVLIITNTPSEISQYYPRSLRTSFIEQLMSHEQTGDTSPSNSESVSPSALTVDLIKGTVQHLTSVLSTIPNHTNRRVSHFTTNLFSDDTEKIRDSISQETTMVASLSRSLQNSLIAFDQTPQTGCDDAGSENEAMASGIDELTDAIKPLVCAFHDQSEQIQQWLKELDTAAVDHQRKRAAQLRRLKIVVPVCSISMAVGVAFIVAAKFRDNY</sequence>
<protein>
    <submittedName>
        <fullName evidence="3">Uncharacterized protein</fullName>
    </submittedName>
</protein>
<name>S8A450_DACHA</name>
<feature type="compositionally biased region" description="Basic and acidic residues" evidence="1">
    <location>
        <begin position="75"/>
        <end position="88"/>
    </location>
</feature>
<gene>
    <name evidence="3" type="ORF">H072_8738</name>
</gene>
<dbReference type="OMA" id="FWDAHLQ"/>
<feature type="transmembrane region" description="Helical" evidence="2">
    <location>
        <begin position="484"/>
        <end position="505"/>
    </location>
</feature>
<keyword evidence="2" id="KW-0472">Membrane</keyword>
<keyword evidence="2" id="KW-0812">Transmembrane</keyword>
<comment type="caution">
    <text evidence="3">The sequence shown here is derived from an EMBL/GenBank/DDBJ whole genome shotgun (WGS) entry which is preliminary data.</text>
</comment>
<evidence type="ECO:0000313" key="4">
    <source>
        <dbReference type="Proteomes" id="UP000015100"/>
    </source>
</evidence>